<dbReference type="SUPFAM" id="SSF53187">
    <property type="entry name" value="Zn-dependent exopeptidases"/>
    <property type="match status" value="1"/>
</dbReference>
<dbReference type="GO" id="GO:0007220">
    <property type="term" value="P:Notch receptor processing"/>
    <property type="evidence" value="ECO:0007669"/>
    <property type="project" value="TreeGrafter"/>
</dbReference>
<dbReference type="Proteomes" id="UP000095300">
    <property type="component" value="Unassembled WGS sequence"/>
</dbReference>
<dbReference type="GO" id="GO:0007219">
    <property type="term" value="P:Notch signaling pathway"/>
    <property type="evidence" value="ECO:0007669"/>
    <property type="project" value="UniProtKB-KW"/>
</dbReference>
<evidence type="ECO:0000313" key="14">
    <source>
        <dbReference type="Proteomes" id="UP000095300"/>
    </source>
</evidence>
<evidence type="ECO:0000256" key="1">
    <source>
        <dbReference type="ARBA" id="ARBA00004479"/>
    </source>
</evidence>
<dbReference type="VEuPathDB" id="VectorBase:SCAU006316"/>
<evidence type="ECO:0000256" key="4">
    <source>
        <dbReference type="ARBA" id="ARBA00022692"/>
    </source>
</evidence>
<dbReference type="Pfam" id="PF18266">
    <property type="entry name" value="Ncstrn_small"/>
    <property type="match status" value="1"/>
</dbReference>
<keyword evidence="9" id="KW-0325">Glycoprotein</keyword>
<reference evidence="13" key="1">
    <citation type="submission" date="2020-05" db="UniProtKB">
        <authorList>
            <consortium name="EnsemblMetazoa"/>
        </authorList>
    </citation>
    <scope>IDENTIFICATION</scope>
    <source>
        <strain evidence="13">USDA</strain>
    </source>
</reference>
<evidence type="ECO:0000256" key="2">
    <source>
        <dbReference type="ARBA" id="ARBA00007717"/>
    </source>
</evidence>
<feature type="signal peptide" evidence="11">
    <location>
        <begin position="1"/>
        <end position="29"/>
    </location>
</feature>
<dbReference type="KEGG" id="scac:106081860"/>
<name>A0A1I8PAJ4_STOCA</name>
<dbReference type="GO" id="GO:0005886">
    <property type="term" value="C:plasma membrane"/>
    <property type="evidence" value="ECO:0007669"/>
    <property type="project" value="UniProtKB-ARBA"/>
</dbReference>
<comment type="subcellular location">
    <subcellularLocation>
        <location evidence="1">Membrane</location>
        <topology evidence="1">Single-pass type I membrane protein</topology>
    </subcellularLocation>
</comment>
<dbReference type="Gene3D" id="3.40.630.10">
    <property type="entry name" value="Zn peptidases"/>
    <property type="match status" value="1"/>
</dbReference>
<dbReference type="InterPro" id="IPR041084">
    <property type="entry name" value="Ncstrn_small"/>
</dbReference>
<feature type="domain" description="Nicastrin small lobe" evidence="12">
    <location>
        <begin position="44"/>
        <end position="225"/>
    </location>
</feature>
<keyword evidence="5 11" id="KW-0732">Signal</keyword>
<dbReference type="Pfam" id="PF05450">
    <property type="entry name" value="Nicastrin"/>
    <property type="match status" value="1"/>
</dbReference>
<comment type="similarity">
    <text evidence="2">Belongs to the nicastrin family.</text>
</comment>
<evidence type="ECO:0000259" key="12">
    <source>
        <dbReference type="Pfam" id="PF18266"/>
    </source>
</evidence>
<feature type="transmembrane region" description="Helical" evidence="10">
    <location>
        <begin position="680"/>
        <end position="700"/>
    </location>
</feature>
<keyword evidence="4 10" id="KW-0812">Transmembrane</keyword>
<dbReference type="InterPro" id="IPR008710">
    <property type="entry name" value="Nicastrin"/>
</dbReference>
<dbReference type="OrthoDB" id="755951at2759"/>
<evidence type="ECO:0000256" key="7">
    <source>
        <dbReference type="ARBA" id="ARBA00022989"/>
    </source>
</evidence>
<dbReference type="PANTHER" id="PTHR21092">
    <property type="entry name" value="NICASTRIN"/>
    <property type="match status" value="1"/>
</dbReference>
<dbReference type="GO" id="GO:0016485">
    <property type="term" value="P:protein processing"/>
    <property type="evidence" value="ECO:0007669"/>
    <property type="project" value="InterPro"/>
</dbReference>
<dbReference type="STRING" id="35570.A0A1I8PAJ4"/>
<keyword evidence="6" id="KW-0914">Notch signaling pathway</keyword>
<protein>
    <recommendedName>
        <fullName evidence="3">Nicastrin</fullName>
    </recommendedName>
</protein>
<evidence type="ECO:0000256" key="11">
    <source>
        <dbReference type="SAM" id="SignalP"/>
    </source>
</evidence>
<evidence type="ECO:0000256" key="10">
    <source>
        <dbReference type="SAM" id="Phobius"/>
    </source>
</evidence>
<feature type="chain" id="PRO_5009326302" description="Nicastrin" evidence="11">
    <location>
        <begin position="30"/>
        <end position="726"/>
    </location>
</feature>
<dbReference type="PANTHER" id="PTHR21092:SF0">
    <property type="entry name" value="NICASTRIN"/>
    <property type="match status" value="1"/>
</dbReference>
<organism evidence="13 14">
    <name type="scientific">Stomoxys calcitrans</name>
    <name type="common">Stable fly</name>
    <name type="synonym">Conops calcitrans</name>
    <dbReference type="NCBI Taxonomy" id="35570"/>
    <lineage>
        <taxon>Eukaryota</taxon>
        <taxon>Metazoa</taxon>
        <taxon>Ecdysozoa</taxon>
        <taxon>Arthropoda</taxon>
        <taxon>Hexapoda</taxon>
        <taxon>Insecta</taxon>
        <taxon>Pterygota</taxon>
        <taxon>Neoptera</taxon>
        <taxon>Endopterygota</taxon>
        <taxon>Diptera</taxon>
        <taxon>Brachycera</taxon>
        <taxon>Muscomorpha</taxon>
        <taxon>Muscoidea</taxon>
        <taxon>Muscidae</taxon>
        <taxon>Stomoxys</taxon>
    </lineage>
</organism>
<dbReference type="AlphaFoldDB" id="A0A1I8PAJ4"/>
<dbReference type="EnsemblMetazoa" id="SCAU006316-RA">
    <property type="protein sequence ID" value="SCAU006316-PA"/>
    <property type="gene ID" value="SCAU006316"/>
</dbReference>
<evidence type="ECO:0000313" key="13">
    <source>
        <dbReference type="EnsemblMetazoa" id="SCAU006316-PA"/>
    </source>
</evidence>
<sequence>MTLQRTQVVNFALLAFAVVLQFQTTEVWGKRLHEKIYESFFGGTCFRRLNGTHQTGCSSAESGSVGALHYVDDNSQLDFLLDSPPAPPYAAILKSDFFTRSNLMRLKNEGGRNITAVIVLNAFNNYTEETTGFSHELKCPNQYSGILKPNSLETATCSALQPEDTWNPWGSGLLHEDFPFPIIIIPDNETVVRLIDCFKKFNNFDYKTQHLRSLCAVEIKSFMSAAVNTEVCWRRSNFIHNFATTRYCDPLEGRNVYATLFPRKMVEVDEMSASRASQIDREEKFIMVTTRMDTTGMFEGVYGVGAMDSLTGYTILISVAHTLSRLLSDKRLLLNPKLNIIFMIFNGESYDYIGSQRFIYDVENSRFPKLSSRTAPIALENIEYVLDLGTFDTISNIKLHALSEFPYAKAMLEKFQLYATKSKYDFNIRFESSIGYQMPPTSAQSFLRKNISFPATILNAPPSNRFYHSVYDDGANVRYNYTNSSLDYTKLMDQAEAFKKFKANDVQMKIRNVSAVVTMSLYEVLTGKEYNGDLLPSPVLIDEILYCFIKSQNCPLFFAASKPNSFKKLPLIAPNRYISVNRDTEEATLWTLRIMGYLLSQKLDNVPRENCTYLPRYWFAGYNKQGECRLTTQNDSLALSPAFTIENYNWSSGEYSTWSESTWSSLSSRLFLRPSRTHEIITLTTGIVVFLLSFCLIYIISTRSEILFEDPGPNASTDALNPPTAC</sequence>
<keyword evidence="8 10" id="KW-0472">Membrane</keyword>
<evidence type="ECO:0000256" key="9">
    <source>
        <dbReference type="ARBA" id="ARBA00023180"/>
    </source>
</evidence>
<evidence type="ECO:0000256" key="5">
    <source>
        <dbReference type="ARBA" id="ARBA00022729"/>
    </source>
</evidence>
<keyword evidence="14" id="KW-1185">Reference proteome</keyword>
<accession>A0A1I8PAJ4</accession>
<gene>
    <name evidence="13" type="primary">106081860</name>
</gene>
<keyword evidence="7 10" id="KW-1133">Transmembrane helix</keyword>
<proteinExistence type="inferred from homology"/>
<evidence type="ECO:0000256" key="3">
    <source>
        <dbReference type="ARBA" id="ARBA00015303"/>
    </source>
</evidence>
<evidence type="ECO:0000256" key="8">
    <source>
        <dbReference type="ARBA" id="ARBA00023136"/>
    </source>
</evidence>
<evidence type="ECO:0000256" key="6">
    <source>
        <dbReference type="ARBA" id="ARBA00022976"/>
    </source>
</evidence>